<reference evidence="1 2" key="1">
    <citation type="submission" date="2018-08" db="EMBL/GenBank/DDBJ databases">
        <title>A genome reference for cultivated species of the human gut microbiota.</title>
        <authorList>
            <person name="Zou Y."/>
            <person name="Xue W."/>
            <person name="Luo G."/>
        </authorList>
    </citation>
    <scope>NUCLEOTIDE SEQUENCE [LARGE SCALE GENOMIC DNA]</scope>
    <source>
        <strain evidence="1 2">OM06-4</strain>
    </source>
</reference>
<evidence type="ECO:0000313" key="2">
    <source>
        <dbReference type="Proteomes" id="UP000261032"/>
    </source>
</evidence>
<proteinExistence type="predicted"/>
<name>A0A3E3EGU6_9FIRM</name>
<evidence type="ECO:0000313" key="1">
    <source>
        <dbReference type="EMBL" id="RGD87123.1"/>
    </source>
</evidence>
<dbReference type="AlphaFoldDB" id="A0A3E3EGU6"/>
<organism evidence="1 2">
    <name type="scientific">Thomasclavelia ramosa</name>
    <dbReference type="NCBI Taxonomy" id="1547"/>
    <lineage>
        <taxon>Bacteria</taxon>
        <taxon>Bacillati</taxon>
        <taxon>Bacillota</taxon>
        <taxon>Erysipelotrichia</taxon>
        <taxon>Erysipelotrichales</taxon>
        <taxon>Coprobacillaceae</taxon>
        <taxon>Thomasclavelia</taxon>
    </lineage>
</organism>
<comment type="caution">
    <text evidence="1">The sequence shown here is derived from an EMBL/GenBank/DDBJ whole genome shotgun (WGS) entry which is preliminary data.</text>
</comment>
<dbReference type="EMBL" id="QUSL01000001">
    <property type="protein sequence ID" value="RGD87123.1"/>
    <property type="molecule type" value="Genomic_DNA"/>
</dbReference>
<protein>
    <submittedName>
        <fullName evidence="1">Uncharacterized protein</fullName>
    </submittedName>
</protein>
<sequence length="103" mass="12268">MNESGRLISADFLLRLANDDLTSEEILKLYFKYYFCQGKNIRDLRLDYMRLRSRGCSSDDLRYLNFNLLSKEKIEKAIDSVKDAVNEFIIRTFGLELKENTWR</sequence>
<dbReference type="RefSeq" id="WP_008790979.1">
    <property type="nucleotide sequence ID" value="NZ_BAABXX010000001.1"/>
</dbReference>
<dbReference type="Proteomes" id="UP000261032">
    <property type="component" value="Unassembled WGS sequence"/>
</dbReference>
<gene>
    <name evidence="1" type="ORF">DXB93_00120</name>
</gene>
<accession>A0A3E3EGU6</accession>